<dbReference type="RefSeq" id="WP_074905026.1">
    <property type="nucleotide sequence ID" value="NZ_FONN01000034.1"/>
</dbReference>
<dbReference type="InterPro" id="IPR006530">
    <property type="entry name" value="YD"/>
</dbReference>
<gene>
    <name evidence="1" type="ORF">SAMN04487969_13423</name>
</gene>
<name>A0A1I2IF81_9BACL</name>
<dbReference type="AlphaFoldDB" id="A0A1I2IF81"/>
<accession>A0A1I2IF81</accession>
<dbReference type="EMBL" id="FONN01000034">
    <property type="protein sequence ID" value="SFF40280.1"/>
    <property type="molecule type" value="Genomic_DNA"/>
</dbReference>
<dbReference type="InterPro" id="IPR031325">
    <property type="entry name" value="RHS_repeat"/>
</dbReference>
<dbReference type="InterPro" id="IPR050708">
    <property type="entry name" value="T6SS_VgrG/RHS"/>
</dbReference>
<proteinExistence type="predicted"/>
<sequence>MNGQDAFKRFAYDENGNVAEETNERGYVTKYAYDEVGRVAAVTDGEGQKTTFSYDLAGNKIAEANASGHRMTYAYDKLNRLVTVKDPYNIIVTRNVYDAADNLIKVIDAKGYASAATDAQRYGTVYSYDLANRRIAQAEPEAALQNKMNKYQYNAAGD</sequence>
<dbReference type="PANTHER" id="PTHR32305:SF15">
    <property type="entry name" value="PROTEIN RHSA-RELATED"/>
    <property type="match status" value="1"/>
</dbReference>
<keyword evidence="2" id="KW-1185">Reference proteome</keyword>
<dbReference type="NCBIfam" id="TIGR01643">
    <property type="entry name" value="YD_repeat_2x"/>
    <property type="match status" value="4"/>
</dbReference>
<dbReference type="PANTHER" id="PTHR32305">
    <property type="match status" value="1"/>
</dbReference>
<evidence type="ECO:0000313" key="2">
    <source>
        <dbReference type="Proteomes" id="UP000183410"/>
    </source>
</evidence>
<dbReference type="Proteomes" id="UP000183410">
    <property type="component" value="Unassembled WGS sequence"/>
</dbReference>
<dbReference type="Gene3D" id="2.180.10.10">
    <property type="entry name" value="RHS repeat-associated core"/>
    <property type="match status" value="1"/>
</dbReference>
<evidence type="ECO:0000313" key="1">
    <source>
        <dbReference type="EMBL" id="SFF40280.1"/>
    </source>
</evidence>
<organism evidence="1 2">
    <name type="scientific">Paenibacillus algorifonticola</name>
    <dbReference type="NCBI Taxonomy" id="684063"/>
    <lineage>
        <taxon>Bacteria</taxon>
        <taxon>Bacillati</taxon>
        <taxon>Bacillota</taxon>
        <taxon>Bacilli</taxon>
        <taxon>Bacillales</taxon>
        <taxon>Paenibacillaceae</taxon>
        <taxon>Paenibacillus</taxon>
    </lineage>
</organism>
<reference evidence="2" key="1">
    <citation type="submission" date="2016-10" db="EMBL/GenBank/DDBJ databases">
        <authorList>
            <person name="Varghese N."/>
            <person name="Submissions S."/>
        </authorList>
    </citation>
    <scope>NUCLEOTIDE SEQUENCE [LARGE SCALE GENOMIC DNA]</scope>
    <source>
        <strain evidence="2">CGMCC 1.10223</strain>
    </source>
</reference>
<protein>
    <submittedName>
        <fullName evidence="1">YD repeat-containing protein</fullName>
    </submittedName>
</protein>
<dbReference type="Pfam" id="PF05593">
    <property type="entry name" value="RHS_repeat"/>
    <property type="match status" value="1"/>
</dbReference>